<accession>A0A931I5P5</accession>
<proteinExistence type="predicted"/>
<reference evidence="1" key="1">
    <citation type="submission" date="2020-11" db="EMBL/GenBank/DDBJ databases">
        <title>Nocardia NEAU-351.nov., a novel actinomycete isolated from the cow dung.</title>
        <authorList>
            <person name="Zhang X."/>
        </authorList>
    </citation>
    <scope>NUCLEOTIDE SEQUENCE</scope>
    <source>
        <strain evidence="1">NEAU-351</strain>
    </source>
</reference>
<evidence type="ECO:0000313" key="2">
    <source>
        <dbReference type="Proteomes" id="UP000655751"/>
    </source>
</evidence>
<organism evidence="1 2">
    <name type="scientific">Nocardia bovistercoris</name>
    <dbReference type="NCBI Taxonomy" id="2785916"/>
    <lineage>
        <taxon>Bacteria</taxon>
        <taxon>Bacillati</taxon>
        <taxon>Actinomycetota</taxon>
        <taxon>Actinomycetes</taxon>
        <taxon>Mycobacteriales</taxon>
        <taxon>Nocardiaceae</taxon>
        <taxon>Nocardia</taxon>
    </lineage>
</organism>
<protein>
    <submittedName>
        <fullName evidence="1">Uncharacterized protein</fullName>
    </submittedName>
</protein>
<dbReference type="Proteomes" id="UP000655751">
    <property type="component" value="Unassembled WGS sequence"/>
</dbReference>
<gene>
    <name evidence="1" type="ORF">IT779_03420</name>
</gene>
<dbReference type="AlphaFoldDB" id="A0A931I5P5"/>
<evidence type="ECO:0000313" key="1">
    <source>
        <dbReference type="EMBL" id="MBH0775334.1"/>
    </source>
</evidence>
<name>A0A931I5P5_9NOCA</name>
<comment type="caution">
    <text evidence="1">The sequence shown here is derived from an EMBL/GenBank/DDBJ whole genome shotgun (WGS) entry which is preliminary data.</text>
</comment>
<dbReference type="EMBL" id="JADMLG010000001">
    <property type="protein sequence ID" value="MBH0775334.1"/>
    <property type="molecule type" value="Genomic_DNA"/>
</dbReference>
<keyword evidence="2" id="KW-1185">Reference proteome</keyword>
<sequence length="161" mass="16336">MEKTVPTMLSTSVTAATEVAAVDYARFGWTVAATADGLRLITDDQVAGIELTGALAAGVRRFLRANNLSGPVIEVPGPLRREIHLVTGIGRAGMAVAALRAAGAVVHMDGAGIPLPQDAPGGGDPAWGIAPGEARWMPPLVAVGAAVRAAARRARLLGVAC</sequence>